<comment type="caution">
    <text evidence="2">The sequence shown here is derived from an EMBL/GenBank/DDBJ whole genome shotgun (WGS) entry which is preliminary data.</text>
</comment>
<protein>
    <submittedName>
        <fullName evidence="2">Protein pxr1-like</fullName>
    </submittedName>
</protein>
<dbReference type="EMBL" id="WHWB01033922">
    <property type="protein sequence ID" value="KAJ7415703.1"/>
    <property type="molecule type" value="Genomic_DNA"/>
</dbReference>
<gene>
    <name evidence="2" type="ORF">WISP_76578</name>
</gene>
<keyword evidence="3" id="KW-1185">Reference proteome</keyword>
<name>A0ABQ9DBH5_9PASS</name>
<reference evidence="2" key="1">
    <citation type="submission" date="2019-10" db="EMBL/GenBank/DDBJ databases">
        <authorList>
            <person name="Soares A.E.R."/>
            <person name="Aleixo A."/>
            <person name="Schneider P."/>
            <person name="Miyaki C.Y."/>
            <person name="Schneider M.P."/>
            <person name="Mello C."/>
            <person name="Vasconcelos A.T.R."/>
        </authorList>
    </citation>
    <scope>NUCLEOTIDE SEQUENCE</scope>
    <source>
        <tissue evidence="2">Muscle</tissue>
    </source>
</reference>
<dbReference type="Proteomes" id="UP001145742">
    <property type="component" value="Unassembled WGS sequence"/>
</dbReference>
<proteinExistence type="predicted"/>
<evidence type="ECO:0000313" key="2">
    <source>
        <dbReference type="EMBL" id="KAJ7415703.1"/>
    </source>
</evidence>
<evidence type="ECO:0000256" key="1">
    <source>
        <dbReference type="SAM" id="MobiDB-lite"/>
    </source>
</evidence>
<organism evidence="2 3">
    <name type="scientific">Willisornis vidua</name>
    <name type="common">Xingu scale-backed antbird</name>
    <dbReference type="NCBI Taxonomy" id="1566151"/>
    <lineage>
        <taxon>Eukaryota</taxon>
        <taxon>Metazoa</taxon>
        <taxon>Chordata</taxon>
        <taxon>Craniata</taxon>
        <taxon>Vertebrata</taxon>
        <taxon>Euteleostomi</taxon>
        <taxon>Archelosauria</taxon>
        <taxon>Archosauria</taxon>
        <taxon>Dinosauria</taxon>
        <taxon>Saurischia</taxon>
        <taxon>Theropoda</taxon>
        <taxon>Coelurosauria</taxon>
        <taxon>Aves</taxon>
        <taxon>Neognathae</taxon>
        <taxon>Neoaves</taxon>
        <taxon>Telluraves</taxon>
        <taxon>Australaves</taxon>
        <taxon>Passeriformes</taxon>
        <taxon>Thamnophilidae</taxon>
        <taxon>Willisornis</taxon>
    </lineage>
</organism>
<accession>A0ABQ9DBH5</accession>
<sequence length="99" mass="10454">MINYADTKVTGEGDGGGSPSARAVVPLQHVVQTGEAAVPLQSMEDHGGSEIHLQPMEETHAEAGGFLKETVTLWETHAGRGSLQGSADLWKIDPHHSSL</sequence>
<feature type="region of interest" description="Disordered" evidence="1">
    <location>
        <begin position="1"/>
        <end position="21"/>
    </location>
</feature>
<evidence type="ECO:0000313" key="3">
    <source>
        <dbReference type="Proteomes" id="UP001145742"/>
    </source>
</evidence>